<evidence type="ECO:0000313" key="1">
    <source>
        <dbReference type="EMBL" id="KAJ2981854.1"/>
    </source>
</evidence>
<comment type="caution">
    <text evidence="1">The sequence shown here is derived from an EMBL/GenBank/DDBJ whole genome shotgun (WGS) entry which is preliminary data.</text>
</comment>
<protein>
    <submittedName>
        <fullName evidence="1">Uncharacterized protein</fullName>
    </submittedName>
</protein>
<proteinExistence type="predicted"/>
<dbReference type="Proteomes" id="UP001143910">
    <property type="component" value="Unassembled WGS sequence"/>
</dbReference>
<organism evidence="1 2">
    <name type="scientific">Zarea fungicola</name>
    <dbReference type="NCBI Taxonomy" id="93591"/>
    <lineage>
        <taxon>Eukaryota</taxon>
        <taxon>Fungi</taxon>
        <taxon>Dikarya</taxon>
        <taxon>Ascomycota</taxon>
        <taxon>Pezizomycotina</taxon>
        <taxon>Sordariomycetes</taxon>
        <taxon>Hypocreomycetidae</taxon>
        <taxon>Hypocreales</taxon>
        <taxon>Cordycipitaceae</taxon>
        <taxon>Zarea</taxon>
    </lineage>
</organism>
<keyword evidence="2" id="KW-1185">Reference proteome</keyword>
<sequence length="212" mass="22852">MGPNAIGLTWQADKSKIIETALPYFEAGREVVLIGHSYGGIPACAATEGHGVDERRKLGKKGGFKSIIFISAFVIPVKGWDLLTTFGGAWPDWQNVGEAYTKNKFSIPNEKCIELLYSDANEADAREAFTKAVPQSQDAFETGCDFIASDLSIPGTYVITAEDKSFPIALQEQVVKSIPGIKEVRLASGHFPFLGKAAETAKLVVNIVEGKA</sequence>
<name>A0ACC1NS07_9HYPO</name>
<reference evidence="1" key="1">
    <citation type="submission" date="2022-08" db="EMBL/GenBank/DDBJ databases">
        <title>Genome Sequence of Lecanicillium fungicola.</title>
        <authorList>
            <person name="Buettner E."/>
        </authorList>
    </citation>
    <scope>NUCLEOTIDE SEQUENCE</scope>
    <source>
        <strain evidence="1">Babe33</strain>
    </source>
</reference>
<gene>
    <name evidence="1" type="ORF">NQ176_g1767</name>
</gene>
<accession>A0ACC1NS07</accession>
<dbReference type="EMBL" id="JANJQO010000107">
    <property type="protein sequence ID" value="KAJ2981854.1"/>
    <property type="molecule type" value="Genomic_DNA"/>
</dbReference>
<evidence type="ECO:0000313" key="2">
    <source>
        <dbReference type="Proteomes" id="UP001143910"/>
    </source>
</evidence>